<sequence>MQNKMPRSKHMGRDTAVCLNRAEDTASGHRRVLRPCEVCT</sequence>
<gene>
    <name evidence="1" type="ORF">F383_14032</name>
</gene>
<dbReference type="AlphaFoldDB" id="A0A0B0Q1L0"/>
<name>A0A0B0Q1L0_GOSAR</name>
<keyword evidence="1" id="KW-0540">Nuclease</keyword>
<proteinExistence type="predicted"/>
<organism evidence="1 2">
    <name type="scientific">Gossypium arboreum</name>
    <name type="common">Tree cotton</name>
    <name type="synonym">Gossypium nanking</name>
    <dbReference type="NCBI Taxonomy" id="29729"/>
    <lineage>
        <taxon>Eukaryota</taxon>
        <taxon>Viridiplantae</taxon>
        <taxon>Streptophyta</taxon>
        <taxon>Embryophyta</taxon>
        <taxon>Tracheophyta</taxon>
        <taxon>Spermatophyta</taxon>
        <taxon>Magnoliopsida</taxon>
        <taxon>eudicotyledons</taxon>
        <taxon>Gunneridae</taxon>
        <taxon>Pentapetalae</taxon>
        <taxon>rosids</taxon>
        <taxon>malvids</taxon>
        <taxon>Malvales</taxon>
        <taxon>Malvaceae</taxon>
        <taxon>Malvoideae</taxon>
        <taxon>Gossypium</taxon>
    </lineage>
</organism>
<dbReference type="Proteomes" id="UP000032142">
    <property type="component" value="Unassembled WGS sequence"/>
</dbReference>
<evidence type="ECO:0000313" key="1">
    <source>
        <dbReference type="EMBL" id="KHG30724.1"/>
    </source>
</evidence>
<dbReference type="EMBL" id="KN459663">
    <property type="protein sequence ID" value="KHG30724.1"/>
    <property type="molecule type" value="Genomic_DNA"/>
</dbReference>
<keyword evidence="1" id="KW-0269">Exonuclease</keyword>
<reference evidence="2" key="1">
    <citation type="submission" date="2014-09" db="EMBL/GenBank/DDBJ databases">
        <authorList>
            <person name="Mudge J."/>
            <person name="Ramaraj T."/>
            <person name="Lindquist I.E."/>
            <person name="Bharti A.K."/>
            <person name="Sundararajan A."/>
            <person name="Cameron C.T."/>
            <person name="Woodward J.E."/>
            <person name="May G.D."/>
            <person name="Brubaker C."/>
            <person name="Broadhvest J."/>
            <person name="Wilkins T.A."/>
        </authorList>
    </citation>
    <scope>NUCLEOTIDE SEQUENCE</scope>
    <source>
        <strain evidence="2">cv. AKA8401</strain>
    </source>
</reference>
<evidence type="ECO:0000313" key="2">
    <source>
        <dbReference type="Proteomes" id="UP000032142"/>
    </source>
</evidence>
<dbReference type="GO" id="GO:0004527">
    <property type="term" value="F:exonuclease activity"/>
    <property type="evidence" value="ECO:0007669"/>
    <property type="project" value="UniProtKB-KW"/>
</dbReference>
<protein>
    <submittedName>
        <fullName evidence="1">DIS3-like exonuclease 1</fullName>
    </submittedName>
</protein>
<keyword evidence="2" id="KW-1185">Reference proteome</keyword>
<keyword evidence="1" id="KW-0378">Hydrolase</keyword>
<accession>A0A0B0Q1L0</accession>